<dbReference type="AlphaFoldDB" id="A0A5M6CWB1"/>
<evidence type="ECO:0000313" key="2">
    <source>
        <dbReference type="EMBL" id="KAA5539504.1"/>
    </source>
</evidence>
<feature type="domain" description="AB hydrolase-1" evidence="1">
    <location>
        <begin position="19"/>
        <end position="247"/>
    </location>
</feature>
<dbReference type="PRINTS" id="PR00111">
    <property type="entry name" value="ABHYDROLASE"/>
</dbReference>
<dbReference type="InterPro" id="IPR029058">
    <property type="entry name" value="AB_hydrolase_fold"/>
</dbReference>
<dbReference type="EMBL" id="VWSF01000032">
    <property type="protein sequence ID" value="KAA5539504.1"/>
    <property type="molecule type" value="Genomic_DNA"/>
</dbReference>
<organism evidence="2 3">
    <name type="scientific">Adhaeribacter rhizoryzae</name>
    <dbReference type="NCBI Taxonomy" id="2607907"/>
    <lineage>
        <taxon>Bacteria</taxon>
        <taxon>Pseudomonadati</taxon>
        <taxon>Bacteroidota</taxon>
        <taxon>Cytophagia</taxon>
        <taxon>Cytophagales</taxon>
        <taxon>Hymenobacteraceae</taxon>
        <taxon>Adhaeribacter</taxon>
    </lineage>
</organism>
<dbReference type="GO" id="GO:0016787">
    <property type="term" value="F:hydrolase activity"/>
    <property type="evidence" value="ECO:0007669"/>
    <property type="project" value="UniProtKB-KW"/>
</dbReference>
<dbReference type="Pfam" id="PF00561">
    <property type="entry name" value="Abhydrolase_1"/>
    <property type="match status" value="1"/>
</dbReference>
<gene>
    <name evidence="2" type="ORF">F0145_24185</name>
</gene>
<keyword evidence="3" id="KW-1185">Reference proteome</keyword>
<dbReference type="PANTHER" id="PTHR43798">
    <property type="entry name" value="MONOACYLGLYCEROL LIPASE"/>
    <property type="match status" value="1"/>
</dbReference>
<reference evidence="2 3" key="1">
    <citation type="submission" date="2019-09" db="EMBL/GenBank/DDBJ databases">
        <title>Genome sequence and assembly of Adhaeribacter sp.</title>
        <authorList>
            <person name="Chhetri G."/>
        </authorList>
    </citation>
    <scope>NUCLEOTIDE SEQUENCE [LARGE SCALE GENOMIC DNA]</scope>
    <source>
        <strain evidence="2 3">DK36</strain>
    </source>
</reference>
<dbReference type="Proteomes" id="UP000323426">
    <property type="component" value="Unassembled WGS sequence"/>
</dbReference>
<dbReference type="RefSeq" id="WP_150092908.1">
    <property type="nucleotide sequence ID" value="NZ_VWSF01000032.1"/>
</dbReference>
<dbReference type="GO" id="GO:0016020">
    <property type="term" value="C:membrane"/>
    <property type="evidence" value="ECO:0007669"/>
    <property type="project" value="TreeGrafter"/>
</dbReference>
<evidence type="ECO:0000259" key="1">
    <source>
        <dbReference type="Pfam" id="PF00561"/>
    </source>
</evidence>
<dbReference type="InterPro" id="IPR000073">
    <property type="entry name" value="AB_hydrolase_1"/>
</dbReference>
<dbReference type="InterPro" id="IPR050266">
    <property type="entry name" value="AB_hydrolase_sf"/>
</dbReference>
<name>A0A5M6CWB1_9BACT</name>
<proteinExistence type="predicted"/>
<evidence type="ECO:0000313" key="3">
    <source>
        <dbReference type="Proteomes" id="UP000323426"/>
    </source>
</evidence>
<protein>
    <submittedName>
        <fullName evidence="2">Alpha/beta fold hydrolase</fullName>
    </submittedName>
</protein>
<dbReference type="Gene3D" id="3.40.50.1820">
    <property type="entry name" value="alpha/beta hydrolase"/>
    <property type="match status" value="1"/>
</dbReference>
<keyword evidence="2" id="KW-0378">Hydrolase</keyword>
<accession>A0A5M6CWB1</accession>
<dbReference type="SUPFAM" id="SSF53474">
    <property type="entry name" value="alpha/beta-Hydrolases"/>
    <property type="match status" value="1"/>
</dbReference>
<comment type="caution">
    <text evidence="2">The sequence shown here is derived from an EMBL/GenBank/DDBJ whole genome shotgun (WGS) entry which is preliminary data.</text>
</comment>
<sequence length="261" mass="29338">MEDRINASTIIDSGGNGKVLVFLHGFLESKELWLEYTKPLQQDYRVILLDLPGHGNNTYQPEKYSMDNNAAFVREALQSLNINQCILIGHSMGGYTAMAFAEKYPELLSGVVMFHSSALPDTDEKKENRDKTIDFIQKHGAEKFMETFVAPLFYEGNRQSKQATIQQLTQTGKKVAPEAIIGTVKAMRDRPDRTKILSEVNFPFLFIAGKQDAAVTLEQTLQQCHLPKTSYTLFLDQTGHMGMFERPHETLTAIKGFVAAV</sequence>
<dbReference type="PANTHER" id="PTHR43798:SF33">
    <property type="entry name" value="HYDROLASE, PUTATIVE (AFU_ORTHOLOGUE AFUA_2G14860)-RELATED"/>
    <property type="match status" value="1"/>
</dbReference>